<protein>
    <submittedName>
        <fullName evidence="1">Uncharacterized protein</fullName>
    </submittedName>
</protein>
<proteinExistence type="predicted"/>
<sequence>MISCGERCLLKDSRPLTYQSGIKVCIGFEHYLIWEACPNASEPTLIALA</sequence>
<gene>
    <name evidence="1" type="ORF">METZ01_LOCUS86960</name>
</gene>
<organism evidence="1">
    <name type="scientific">marine metagenome</name>
    <dbReference type="NCBI Taxonomy" id="408172"/>
    <lineage>
        <taxon>unclassified sequences</taxon>
        <taxon>metagenomes</taxon>
        <taxon>ecological metagenomes</taxon>
    </lineage>
</organism>
<name>A0A381V135_9ZZZZ</name>
<dbReference type="AlphaFoldDB" id="A0A381V135"/>
<evidence type="ECO:0000313" key="1">
    <source>
        <dbReference type="EMBL" id="SVA34106.1"/>
    </source>
</evidence>
<accession>A0A381V135</accession>
<dbReference type="EMBL" id="UINC01007576">
    <property type="protein sequence ID" value="SVA34106.1"/>
    <property type="molecule type" value="Genomic_DNA"/>
</dbReference>
<reference evidence="1" key="1">
    <citation type="submission" date="2018-05" db="EMBL/GenBank/DDBJ databases">
        <authorList>
            <person name="Lanie J.A."/>
            <person name="Ng W.-L."/>
            <person name="Kazmierczak K.M."/>
            <person name="Andrzejewski T.M."/>
            <person name="Davidsen T.M."/>
            <person name="Wayne K.J."/>
            <person name="Tettelin H."/>
            <person name="Glass J.I."/>
            <person name="Rusch D."/>
            <person name="Podicherti R."/>
            <person name="Tsui H.-C.T."/>
            <person name="Winkler M.E."/>
        </authorList>
    </citation>
    <scope>NUCLEOTIDE SEQUENCE</scope>
</reference>